<comment type="caution">
    <text evidence="1">The sequence shown here is derived from an EMBL/GenBank/DDBJ whole genome shotgun (WGS) entry which is preliminary data.</text>
</comment>
<reference evidence="1 2" key="1">
    <citation type="submission" date="2019-12" db="EMBL/GenBank/DDBJ databases">
        <title>Genomic-based taxomic classification of the family Erythrobacteraceae.</title>
        <authorList>
            <person name="Xu L."/>
        </authorList>
    </citation>
    <scope>NUCLEOTIDE SEQUENCE [LARGE SCALE GENOMIC DNA]</scope>
    <source>
        <strain evidence="1 2">KCTC 52763</strain>
    </source>
</reference>
<evidence type="ECO:0000313" key="2">
    <source>
        <dbReference type="Proteomes" id="UP000442714"/>
    </source>
</evidence>
<accession>A0A844ZRQ7</accession>
<dbReference type="AlphaFoldDB" id="A0A844ZRQ7"/>
<proteinExistence type="predicted"/>
<keyword evidence="2" id="KW-1185">Reference proteome</keyword>
<gene>
    <name evidence="1" type="ORF">GRI41_04135</name>
</gene>
<evidence type="ECO:0008006" key="3">
    <source>
        <dbReference type="Google" id="ProtNLM"/>
    </source>
</evidence>
<protein>
    <recommendedName>
        <fullName evidence="3">DUF11 domain-containing protein</fullName>
    </recommendedName>
</protein>
<name>A0A844ZRQ7_9SPHN</name>
<dbReference type="OrthoDB" id="7428387at2"/>
<dbReference type="RefSeq" id="WP_160603494.1">
    <property type="nucleotide sequence ID" value="NZ_WTYX01000001.1"/>
</dbReference>
<evidence type="ECO:0000313" key="1">
    <source>
        <dbReference type="EMBL" id="MXO90002.1"/>
    </source>
</evidence>
<sequence length="138" mass="14936">MAQREQAVELSGDVMVVKTVTEEGAEPREELVKPDLVVPGDRLVFRTNYRNTSADLVENFVVTNPLHSAVALAPDTPSSQQVSVDGGNTFGTLSELTVTEEDGTSRPAMAYDVTHLRWVLSSLEPGASGQISFYAIVR</sequence>
<dbReference type="Proteomes" id="UP000442714">
    <property type="component" value="Unassembled WGS sequence"/>
</dbReference>
<dbReference type="EMBL" id="WTYX01000001">
    <property type="protein sequence ID" value="MXO90002.1"/>
    <property type="molecule type" value="Genomic_DNA"/>
</dbReference>
<organism evidence="1 2">
    <name type="scientific">Pontixanthobacter aquaemixtae</name>
    <dbReference type="NCBI Taxonomy" id="1958940"/>
    <lineage>
        <taxon>Bacteria</taxon>
        <taxon>Pseudomonadati</taxon>
        <taxon>Pseudomonadota</taxon>
        <taxon>Alphaproteobacteria</taxon>
        <taxon>Sphingomonadales</taxon>
        <taxon>Erythrobacteraceae</taxon>
        <taxon>Pontixanthobacter</taxon>
    </lineage>
</organism>